<evidence type="ECO:0000313" key="2">
    <source>
        <dbReference type="Proteomes" id="UP000664844"/>
    </source>
</evidence>
<accession>A0ABS3FVG7</accession>
<sequence>MRSPVGEVTVGLETSDGRSPYGVEIVGIENLKNAEGLRRSPCCHSVVNP</sequence>
<comment type="caution">
    <text evidence="1">The sequence shown here is derived from an EMBL/GenBank/DDBJ whole genome shotgun (WGS) entry which is preliminary data.</text>
</comment>
<name>A0ABS3FVG7_9CYAN</name>
<keyword evidence="2" id="KW-1185">Reference proteome</keyword>
<proteinExistence type="predicted"/>
<organism evidence="1 2">
    <name type="scientific">Phormidium pseudopriestleyi FRX01</name>
    <dbReference type="NCBI Taxonomy" id="1759528"/>
    <lineage>
        <taxon>Bacteria</taxon>
        <taxon>Bacillati</taxon>
        <taxon>Cyanobacteriota</taxon>
        <taxon>Cyanophyceae</taxon>
        <taxon>Oscillatoriophycideae</taxon>
        <taxon>Oscillatoriales</taxon>
        <taxon>Oscillatoriaceae</taxon>
        <taxon>Phormidium</taxon>
    </lineage>
</organism>
<dbReference type="EMBL" id="JAFLQW010000497">
    <property type="protein sequence ID" value="MBO0351112.1"/>
    <property type="molecule type" value="Genomic_DNA"/>
</dbReference>
<gene>
    <name evidence="1" type="ORF">J0895_18950</name>
</gene>
<dbReference type="RefSeq" id="WP_207089568.1">
    <property type="nucleotide sequence ID" value="NZ_JAFLQW010000497.1"/>
</dbReference>
<reference evidence="1 2" key="1">
    <citation type="submission" date="2021-03" db="EMBL/GenBank/DDBJ databases">
        <title>Metabolic Capacity of the Antarctic Cyanobacterium Phormidium pseudopriestleyi that Sustains Oxygenic Photosynthesis in the Presence of Hydrogen Sulfide.</title>
        <authorList>
            <person name="Lumian J.E."/>
            <person name="Jungblut A.D."/>
            <person name="Dillon M.L."/>
            <person name="Hawes I."/>
            <person name="Doran P.T."/>
            <person name="Mackey T.J."/>
            <person name="Dick G.J."/>
            <person name="Grettenberger C.L."/>
            <person name="Sumner D.Y."/>
        </authorList>
    </citation>
    <scope>NUCLEOTIDE SEQUENCE [LARGE SCALE GENOMIC DNA]</scope>
    <source>
        <strain evidence="1 2">FRX01</strain>
    </source>
</reference>
<evidence type="ECO:0000313" key="1">
    <source>
        <dbReference type="EMBL" id="MBO0351112.1"/>
    </source>
</evidence>
<protein>
    <submittedName>
        <fullName evidence="1">Uncharacterized protein</fullName>
    </submittedName>
</protein>
<dbReference type="Proteomes" id="UP000664844">
    <property type="component" value="Unassembled WGS sequence"/>
</dbReference>